<gene>
    <name evidence="1" type="ORF">SAE02_40900</name>
</gene>
<dbReference type="Proteomes" id="UP000321523">
    <property type="component" value="Unassembled WGS sequence"/>
</dbReference>
<keyword evidence="2" id="KW-1185">Reference proteome</keyword>
<proteinExistence type="predicted"/>
<organism evidence="1 2">
    <name type="scientific">Skermanella aerolata</name>
    <dbReference type="NCBI Taxonomy" id="393310"/>
    <lineage>
        <taxon>Bacteria</taxon>
        <taxon>Pseudomonadati</taxon>
        <taxon>Pseudomonadota</taxon>
        <taxon>Alphaproteobacteria</taxon>
        <taxon>Rhodospirillales</taxon>
        <taxon>Azospirillaceae</taxon>
        <taxon>Skermanella</taxon>
    </lineage>
</organism>
<accession>A0A512DTZ4</accession>
<dbReference type="RefSeq" id="WP_044433794.1">
    <property type="nucleotide sequence ID" value="NZ_BJYZ01000019.1"/>
</dbReference>
<evidence type="ECO:0000313" key="1">
    <source>
        <dbReference type="EMBL" id="GEO39942.1"/>
    </source>
</evidence>
<comment type="caution">
    <text evidence="1">The sequence shown here is derived from an EMBL/GenBank/DDBJ whole genome shotgun (WGS) entry which is preliminary data.</text>
</comment>
<dbReference type="AlphaFoldDB" id="A0A512DTZ4"/>
<name>A0A512DTZ4_9PROT</name>
<reference evidence="1 2" key="1">
    <citation type="submission" date="2019-07" db="EMBL/GenBank/DDBJ databases">
        <title>Whole genome shotgun sequence of Skermanella aerolata NBRC 106429.</title>
        <authorList>
            <person name="Hosoyama A."/>
            <person name="Uohara A."/>
            <person name="Ohji S."/>
            <person name="Ichikawa N."/>
        </authorList>
    </citation>
    <scope>NUCLEOTIDE SEQUENCE [LARGE SCALE GENOMIC DNA]</scope>
    <source>
        <strain evidence="1 2">NBRC 106429</strain>
    </source>
</reference>
<sequence>MLELRDFALKIAATLQAVKEPDPLRLELWNHTPATAAYLIAAVIEECGDADIALAKVRIDPYVAVAMDNPATGARRSYGNVTIEADAALFQRVEFHRSAGCS</sequence>
<dbReference type="EMBL" id="BJYZ01000019">
    <property type="protein sequence ID" value="GEO39942.1"/>
    <property type="molecule type" value="Genomic_DNA"/>
</dbReference>
<protein>
    <submittedName>
        <fullName evidence="1">Uncharacterized protein</fullName>
    </submittedName>
</protein>
<dbReference type="OrthoDB" id="9966696at2"/>
<evidence type="ECO:0000313" key="2">
    <source>
        <dbReference type="Proteomes" id="UP000321523"/>
    </source>
</evidence>